<protein>
    <submittedName>
        <fullName evidence="1">Uncharacterized protein</fullName>
    </submittedName>
</protein>
<organism evidence="1 2">
    <name type="scientific">Stylosanthes scabra</name>
    <dbReference type="NCBI Taxonomy" id="79078"/>
    <lineage>
        <taxon>Eukaryota</taxon>
        <taxon>Viridiplantae</taxon>
        <taxon>Streptophyta</taxon>
        <taxon>Embryophyta</taxon>
        <taxon>Tracheophyta</taxon>
        <taxon>Spermatophyta</taxon>
        <taxon>Magnoliopsida</taxon>
        <taxon>eudicotyledons</taxon>
        <taxon>Gunneridae</taxon>
        <taxon>Pentapetalae</taxon>
        <taxon>rosids</taxon>
        <taxon>fabids</taxon>
        <taxon>Fabales</taxon>
        <taxon>Fabaceae</taxon>
        <taxon>Papilionoideae</taxon>
        <taxon>50 kb inversion clade</taxon>
        <taxon>dalbergioids sensu lato</taxon>
        <taxon>Dalbergieae</taxon>
        <taxon>Pterocarpus clade</taxon>
        <taxon>Stylosanthes</taxon>
    </lineage>
</organism>
<evidence type="ECO:0000313" key="1">
    <source>
        <dbReference type="EMBL" id="MED6155862.1"/>
    </source>
</evidence>
<dbReference type="Proteomes" id="UP001341840">
    <property type="component" value="Unassembled WGS sequence"/>
</dbReference>
<reference evidence="1 2" key="1">
    <citation type="journal article" date="2023" name="Plants (Basel)">
        <title>Bridging the Gap: Combining Genomics and Transcriptomics Approaches to Understand Stylosanthes scabra, an Orphan Legume from the Brazilian Caatinga.</title>
        <authorList>
            <person name="Ferreira-Neto J.R.C."/>
            <person name="da Silva M.D."/>
            <person name="Binneck E."/>
            <person name="de Melo N.F."/>
            <person name="da Silva R.H."/>
            <person name="de Melo A.L.T.M."/>
            <person name="Pandolfi V."/>
            <person name="Bustamante F.O."/>
            <person name="Brasileiro-Vidal A.C."/>
            <person name="Benko-Iseppon A.M."/>
        </authorList>
    </citation>
    <scope>NUCLEOTIDE SEQUENCE [LARGE SCALE GENOMIC DNA]</scope>
    <source>
        <tissue evidence="1">Leaves</tissue>
    </source>
</reference>
<name>A0ABU6U5D9_9FABA</name>
<evidence type="ECO:0000313" key="2">
    <source>
        <dbReference type="Proteomes" id="UP001341840"/>
    </source>
</evidence>
<keyword evidence="2" id="KW-1185">Reference proteome</keyword>
<proteinExistence type="predicted"/>
<gene>
    <name evidence="1" type="ORF">PIB30_009335</name>
</gene>
<dbReference type="EMBL" id="JASCZI010120850">
    <property type="protein sequence ID" value="MED6155862.1"/>
    <property type="molecule type" value="Genomic_DNA"/>
</dbReference>
<sequence length="278" mass="31050">MLCKDYQDQLTCWKYALVLPTWQYGSSFFFFQVLTVRHYWRRRIQRGGGNAAGASCANDVDAIGAIRVKALLEKALAAWASPHTWQRYQIFENIELRAFCLKHSNSQDNRGILPFGDSLAMGNNFLEANGLPVNSEHKLKIGCGKTNENAFASDSLSFAHVLKKLIDHGKVDAMDVAMEIEISPAALTANINGITGDIRADQLDYENPESSNEGSRDATVVVCRIEWDAPAGDELEFELLQNEHKSFLVLGWMEVSNLHKKCGTNGVEDIAYDNYVQL</sequence>
<comment type="caution">
    <text evidence="1">The sequence shown here is derived from an EMBL/GenBank/DDBJ whole genome shotgun (WGS) entry which is preliminary data.</text>
</comment>
<accession>A0ABU6U5D9</accession>